<evidence type="ECO:0000313" key="2">
    <source>
        <dbReference type="EMBL" id="KUG05670.1"/>
    </source>
</evidence>
<dbReference type="Gene3D" id="2.60.40.10">
    <property type="entry name" value="Immunoglobulins"/>
    <property type="match status" value="3"/>
</dbReference>
<dbReference type="PANTHER" id="PTHR35580">
    <property type="entry name" value="CELL SURFACE GLYCOPROTEIN (S-LAYER PROTEIN)-LIKE PROTEIN"/>
    <property type="match status" value="1"/>
</dbReference>
<dbReference type="SUPFAM" id="SSF101898">
    <property type="entry name" value="NHL repeat"/>
    <property type="match status" value="1"/>
</dbReference>
<reference evidence="2" key="1">
    <citation type="journal article" date="2015" name="Proc. Natl. Acad. Sci. U.S.A.">
        <title>Networks of energetic and metabolic interactions define dynamics in microbial communities.</title>
        <authorList>
            <person name="Embree M."/>
            <person name="Liu J.K."/>
            <person name="Al-Bassam M.M."/>
            <person name="Zengler K."/>
        </authorList>
    </citation>
    <scope>NUCLEOTIDE SEQUENCE</scope>
</reference>
<dbReference type="InterPro" id="IPR018247">
    <property type="entry name" value="EF_Hand_1_Ca_BS"/>
</dbReference>
<feature type="domain" description="PKD" evidence="1">
    <location>
        <begin position="512"/>
        <end position="554"/>
    </location>
</feature>
<comment type="caution">
    <text evidence="2">The sequence shown here is derived from an EMBL/GenBank/DDBJ whole genome shotgun (WGS) entry which is preliminary data.</text>
</comment>
<dbReference type="InterPro" id="IPR052918">
    <property type="entry name" value="Motility_Chemotaxis_Reg"/>
</dbReference>
<dbReference type="Pfam" id="PF06739">
    <property type="entry name" value="SBBP"/>
    <property type="match status" value="1"/>
</dbReference>
<dbReference type="SUPFAM" id="SSF63446">
    <property type="entry name" value="Type I dockerin domain"/>
    <property type="match status" value="1"/>
</dbReference>
<dbReference type="InterPro" id="IPR036439">
    <property type="entry name" value="Dockerin_dom_sf"/>
</dbReference>
<dbReference type="GO" id="GO:0000272">
    <property type="term" value="P:polysaccharide catabolic process"/>
    <property type="evidence" value="ECO:0007669"/>
    <property type="project" value="InterPro"/>
</dbReference>
<name>A0A0W8EB19_9ZZZZ</name>
<dbReference type="PROSITE" id="PS00018">
    <property type="entry name" value="EF_HAND_1"/>
    <property type="match status" value="1"/>
</dbReference>
<dbReference type="InterPro" id="IPR035986">
    <property type="entry name" value="PKD_dom_sf"/>
</dbReference>
<dbReference type="CDD" id="cd00146">
    <property type="entry name" value="PKD"/>
    <property type="match status" value="3"/>
</dbReference>
<dbReference type="InterPro" id="IPR010620">
    <property type="entry name" value="SBBP_repeat"/>
</dbReference>
<dbReference type="SMART" id="SM00089">
    <property type="entry name" value="PKD"/>
    <property type="match status" value="3"/>
</dbReference>
<dbReference type="InterPro" id="IPR022409">
    <property type="entry name" value="PKD/Chitinase_dom"/>
</dbReference>
<dbReference type="EMBL" id="LNQE01001784">
    <property type="protein sequence ID" value="KUG05670.1"/>
    <property type="molecule type" value="Genomic_DNA"/>
</dbReference>
<dbReference type="FunFam" id="2.60.40.10:FF:000270">
    <property type="entry name" value="Cell surface protein"/>
    <property type="match status" value="1"/>
</dbReference>
<dbReference type="PANTHER" id="PTHR35580:SF1">
    <property type="entry name" value="PHYTASE-LIKE DOMAIN-CONTAINING PROTEIN"/>
    <property type="match status" value="1"/>
</dbReference>
<protein>
    <submittedName>
        <fullName evidence="2">Cell surface protein</fullName>
    </submittedName>
</protein>
<feature type="domain" description="PKD" evidence="1">
    <location>
        <begin position="397"/>
        <end position="455"/>
    </location>
</feature>
<dbReference type="Pfam" id="PF18911">
    <property type="entry name" value="PKD_4"/>
    <property type="match status" value="3"/>
</dbReference>
<dbReference type="PROSITE" id="PS50093">
    <property type="entry name" value="PKD"/>
    <property type="match status" value="3"/>
</dbReference>
<feature type="domain" description="PKD" evidence="1">
    <location>
        <begin position="573"/>
        <end position="657"/>
    </location>
</feature>
<organism evidence="2">
    <name type="scientific">hydrocarbon metagenome</name>
    <dbReference type="NCBI Taxonomy" id="938273"/>
    <lineage>
        <taxon>unclassified sequences</taxon>
        <taxon>metagenomes</taxon>
        <taxon>ecological metagenomes</taxon>
    </lineage>
</organism>
<dbReference type="InterPro" id="IPR000601">
    <property type="entry name" value="PKD_dom"/>
</dbReference>
<sequence length="881" mass="96383">MNPSQLIFSSYIGGNTTDKGTGIAVNNTSGVVTITGYTDSRNFPSTTGPAKRNFTDVFVTRFDPFTPALTWSTYLGGNLTDEATAVALNSNDDVIIVGRTDSTDFDGLTNTASGGWDGFVAILDSTGTLTSGRYLGGWLNDYVYGVAIDANNDIWLTGSTLSPNFPTAGGIQPSKSGKTDAFITKMDPTATTISIGTFIGALGDDIGRGIAVDANGYPYITGSTDSSVSPLNLFPARPGAFQQTYGGGKSDGFITKMAPLLNSYIYSTYLGGNYEDRPYAIAVDELGNAYVTGYTDSFTFPTEMPLQANLNGLATDAFITILNDTGKALLFSTYLGGTYYDEGRAIAITPDGLNITLTGYTESINFPLENPLWPYLGGYQPVLYEDAFITRIVKIPPVANFTSDRVTGCSPALICFNDTSTYSPTAWYWEFGDGTNSTEQNPCHLYINTQSHTAQNFTVNLTVWNAEGADSENKTDYIRICPNLYWNFTANETRGCLNFGNTTILFTSENITGGDINLSSWYFEFGDNSSIVPTVYIHNYTEVGLYNVTLTVENECCSNTTTIYDMIDIRTEPVADFYAVPTAGLAPLNVSFTDNSTGRPSAWNWTFGAVEENSTLQNPWHIFSSKDHYYVELEACNFCGCNTTNKSDYIKVGDTNLTFKEGDTMVTPEGRIVIPTNDTTPLYLFLEEADKGLSGYNLYVWFGDTSAGNITNPVVFPSWAISNLSNSTPLPGPDVTLWAIDLTGTAVPPGSTNVLLATFNLTGLTPMKIWFNVTPNQLDDKDGNPIGTNSIPAELEVVRLLPFPGKDKIPTDPYGDQLYWNVNGNKCIDFNDVVVYFQNMNSGWLQNNQYKPFFDYNGNDYIDFNDVIRLFQKVQLGYCWD</sequence>
<dbReference type="SUPFAM" id="SSF49299">
    <property type="entry name" value="PKD domain"/>
    <property type="match status" value="3"/>
</dbReference>
<dbReference type="AlphaFoldDB" id="A0A0W8EB19"/>
<proteinExistence type="predicted"/>
<gene>
    <name evidence="2" type="ORF">ASZ90_016898</name>
</gene>
<evidence type="ECO:0000259" key="1">
    <source>
        <dbReference type="PROSITE" id="PS50093"/>
    </source>
</evidence>
<accession>A0A0W8EB19</accession>
<dbReference type="InterPro" id="IPR013783">
    <property type="entry name" value="Ig-like_fold"/>
</dbReference>